<accession>A0A6C0J6G6</accession>
<dbReference type="EMBL" id="MN740310">
    <property type="protein sequence ID" value="QHT99557.1"/>
    <property type="molecule type" value="Genomic_DNA"/>
</dbReference>
<sequence length="399" mass="47313">MIILYFNIYNMMNISLRKYGYSTKDDNGERMDSIHHAICKNDVQDVYQRLRKLGEFNPIMKEDAESVARIYELNCVEASMESEEPKTGSMDLSVFLRNYGYFTKKEYNERLDAVERAIEEYGVQAVYERLVKLGELNPAMKEDAESIARIYDLSNMDNESVDVNEDETTTEVVNQVFTEYREKSKKDKEKKELFFEMLDVKLKNYNRELSNMLDDDDTNFLFDKLRESVITAYDEKIKKDKKIMDEAVLKFTKAECVFDNYRTKMSSLYRENTYFYENMSNLLKEMKNEEIMQNILAKIFEILHEHKNCKLVNISEIEKEQQKCMDETRNIFNQIKELIETKSINRSNDDIEGYVITTNCIVSLYNKVFPKFLNSLIYEERLRNIKNAIETIPCAKDFE</sequence>
<evidence type="ECO:0000313" key="1">
    <source>
        <dbReference type="EMBL" id="QHT99557.1"/>
    </source>
</evidence>
<reference evidence="1" key="1">
    <citation type="journal article" date="2020" name="Nature">
        <title>Giant virus diversity and host interactions through global metagenomics.</title>
        <authorList>
            <person name="Schulz F."/>
            <person name="Roux S."/>
            <person name="Paez-Espino D."/>
            <person name="Jungbluth S."/>
            <person name="Walsh D.A."/>
            <person name="Denef V.J."/>
            <person name="McMahon K.D."/>
            <person name="Konstantinidis K.T."/>
            <person name="Eloe-Fadrosh E.A."/>
            <person name="Kyrpides N.C."/>
            <person name="Woyke T."/>
        </authorList>
    </citation>
    <scope>NUCLEOTIDE SEQUENCE</scope>
    <source>
        <strain evidence="1">GVMAG-M-3300025727-45</strain>
    </source>
</reference>
<organism evidence="1">
    <name type="scientific">viral metagenome</name>
    <dbReference type="NCBI Taxonomy" id="1070528"/>
    <lineage>
        <taxon>unclassified sequences</taxon>
        <taxon>metagenomes</taxon>
        <taxon>organismal metagenomes</taxon>
    </lineage>
</organism>
<name>A0A6C0J6G6_9ZZZZ</name>
<protein>
    <submittedName>
        <fullName evidence="1">Uncharacterized protein</fullName>
    </submittedName>
</protein>
<dbReference type="AlphaFoldDB" id="A0A6C0J6G6"/>
<proteinExistence type="predicted"/>